<sequence>MSNPGVQDLLRMRNNPDHLHWLAVGEALILLSDGLRKYAENKMKELHALITTNVGGPGVKCHCKCTLGKKPNPHGTPTTTCIWAQQLQNFHIFSRKGVIPWHQSISSQWHDPVHGYWEIAKLFMSNLGKHLATTKDPSTTDSSPLLNLLKFCNHFKIQPAALEAVRDWRNKWAHAPDHTLSDNEKKDAFADIDCLMMDPELVGIKEVQDCNQTIKEIETADLSILKNDELKIIQECRRIREYQQDHELKEKIDEAIDEIRALKKPDYNLVHVIDRLGSVLSVFLTILLFTVSPLLRNFPGMLWSLMAFFMFSQVGDRSVISDYDVYAFRPLKNSELSQSDSIRGTINQCCRRLVIWTGVCFYLLFSCYVLFYSTGTIVHFITSCPTAVIKSPISQFKFQEFDFSSYLAYKREGFVGRKWFFLELESIFEENQVTAGVLISGAPGSGKSALMSQLICSRYSSLLIHDNTIGYHLCEYSEKGKRDGARFVRNLVDQITAQLPEYSKHVMNNEQIRAELDTRCHKDPTSCFFTTIVGPLRKLKQPDGLRFIVIDALDECFESDMKTSEIMEILQSKILHFPKWLKVILTSRNLTSITSRLSQMLMTRTALYATDERNVDDIRSYVSRFISQNTEFSDRLLTAVNIGSNTDGVKIFMNEVITRAEGNFLFVKMTLQYLNDTGGKVDFHRLPTNLFALYSSFFDRQFGKDGFGAFRSLFEVLLAVYSPLQSQDVEEILKREYEAEDIPKLIDHVSCFLRFGRNGTVRLFHQSFADWLINQTRMLSINKTRGHQSIAKCLLRRMRGRHVDVTFEELTELFIHILSGRALEMQETAMNLFNITEMREPHTNQSILHYLVTQPTIYLPVLDFVSRKFQTVDVLDSSNKTPAFYAASEGFVRSLQSCINHGADISSFMKGYTELDIVSVVVRNAGIEEFSLIHAAAAKGHKDVVQLLITSNVSFPNTSKSYPTPLHLAAGNGHLEVVKLFYETCFQTFDLITLHHAAARNNLAVVTFLLQRVELRDTCLPCQSSEMSTIQEAHTYFCETALHAAVSRGLGDIAEVLLAYGKQSLECKHYSGKTVLMKAVERNDTEMVDMLLGLGANVTTECRSIQYFSCDMCSTYSMFEQDRLYAGYCEIDSCNGGYRAIHLSAKYGLWKVAERLASGRVDEITNLKTHEGYNAYHVALIHDQKDFLQNLNISLQKIGRYLVGSVAVELAVTFCSANVAKLFLNEPFDDKDEKVWDHLLRSVKWSPCSDYLNKKRSKRVSSRCSDAFKHDSCVIRLSDAEKIKKESERRLNIIQLLIETHRKFVFSIEDKMTLLHHAATYGFEDAVKYLVELGADKLLKNHHGSTPLMSALQNSPVSDLYPSASYRCYTTNDGQFRSCNTTCYDETVRYLILLQRSSFSECDSESKYMLEQVIVKRMPLSLYALLKIGVNSNCLFSESGSVMTLHLHTGGREVSKVLNMFEVDISLKCEVSFAESELHRMSFFSTSDKFGNLFQPSLHKKRFPLQRLIARHPRGVRILDECYDAEGYLPIHRAAQGGNLDAIKWFKSIGVSTQLKTRSGLTALDISLVVVLKMLSSIFGFTLQMTKSNISKCDAQSAYLLNQVISKRLPLSLYALLKIGVDINCQENGYLSPFLQHIKVGGQEVSKVLKKFEVDVSDKCLVPFSSSELHLVSYVSTTDDFSNFFQPSLNNKRFPVQRLIDRHPRGVRILNECYDAEGYLPIHRAVQGGNLAAIKWFKSIGVNMRLKTRGGLTALDISTLYLGDINYGEFTAPLKYQNWYGFNWEVPVTTSNYRSQVFEELLQTFFSTMPEYRSQFPCGPILEGLSPLHIAAVKGMKVLRYVHKKASEIFPSLPINCLNKHRLDPVYLAHFYDSVRNEGVIDTFWGEIADIHPVMFKEAGVCVPAAQYPDREIDYIMVSNYLYHPPLDITEEELLPYEESKDVRISDCPGYYDNFPKFEEAVSSENSEAPDVSECDWDGGMPPKISASIAKIFMSIHSLNAAIYHSRVILSCLPVIYHTIKNGNHNRLIGLLAVETLSEGRKLFMIFPIHLDYDRILQKLRRILLAQTFQELATKIRNESVVLERAYPRRLLAGCSAACPVFFVHVRVHIVSCARLRMLTRRQLRRMEFISYTLQRIACLSSSALVKLKISQGYIIRILQHFATKLWNITNSVMLFQPLSCYNLHVKACLNGSNIVGSTSSNNGFKLIFYQSKKIRVEIVTIFEPKMSMHSNRQLELQMKWQSLRSCHINHNWQTGGEGGVVISRVCLAPTRGFLSDRCIPLFTLQMASEFTMALSIKLNQIRLKIEVYATCYSLLPLEIGNLIVKNTNIFTIFDKKINIRVTMRFFSHVLIDRE</sequence>
<dbReference type="Proteomes" id="UP001152795">
    <property type="component" value="Unassembled WGS sequence"/>
</dbReference>
<dbReference type="SUPFAM" id="SSF52540">
    <property type="entry name" value="P-loop containing nucleoside triphosphate hydrolases"/>
    <property type="match status" value="1"/>
</dbReference>
<feature type="domain" description="Nephrocystin 3-like N-terminal" evidence="3">
    <location>
        <begin position="434"/>
        <end position="588"/>
    </location>
</feature>
<dbReference type="Gene3D" id="1.25.40.20">
    <property type="entry name" value="Ankyrin repeat-containing domain"/>
    <property type="match status" value="4"/>
</dbReference>
<dbReference type="InterPro" id="IPR027897">
    <property type="entry name" value="DUF4559"/>
</dbReference>
<dbReference type="PROSITE" id="PS50088">
    <property type="entry name" value="ANK_REPEAT"/>
    <property type="match status" value="4"/>
</dbReference>
<dbReference type="Pfam" id="PF15112">
    <property type="entry name" value="DUF4559"/>
    <property type="match status" value="1"/>
</dbReference>
<evidence type="ECO:0000256" key="1">
    <source>
        <dbReference type="ARBA" id="ARBA00022737"/>
    </source>
</evidence>
<dbReference type="InterPro" id="IPR056884">
    <property type="entry name" value="NPHP3-like_N"/>
</dbReference>
<dbReference type="Gene3D" id="3.40.50.300">
    <property type="entry name" value="P-loop containing nucleotide triphosphate hydrolases"/>
    <property type="match status" value="1"/>
</dbReference>
<keyword evidence="2" id="KW-0040">ANK repeat</keyword>
<dbReference type="InterPro" id="IPR002110">
    <property type="entry name" value="Ankyrin_rpt"/>
</dbReference>
<keyword evidence="6" id="KW-1185">Reference proteome</keyword>
<dbReference type="SMART" id="SM00248">
    <property type="entry name" value="ANK"/>
    <property type="match status" value="12"/>
</dbReference>
<dbReference type="PANTHER" id="PTHR24198">
    <property type="entry name" value="ANKYRIN REPEAT AND PROTEIN KINASE DOMAIN-CONTAINING PROTEIN"/>
    <property type="match status" value="1"/>
</dbReference>
<dbReference type="Pfam" id="PF25521">
    <property type="entry name" value="WHD_TANC1"/>
    <property type="match status" value="1"/>
</dbReference>
<dbReference type="SUPFAM" id="SSF48403">
    <property type="entry name" value="Ankyrin repeat"/>
    <property type="match status" value="4"/>
</dbReference>
<dbReference type="InterPro" id="IPR036770">
    <property type="entry name" value="Ankyrin_rpt-contain_sf"/>
</dbReference>
<dbReference type="OrthoDB" id="5989012at2759"/>
<dbReference type="Pfam" id="PF24883">
    <property type="entry name" value="NPHP3_N"/>
    <property type="match status" value="1"/>
</dbReference>
<dbReference type="EMBL" id="CACRXK020003433">
    <property type="protein sequence ID" value="CAB3998758.1"/>
    <property type="molecule type" value="Genomic_DNA"/>
</dbReference>
<protein>
    <submittedName>
        <fullName evidence="5">Ankyrin repeat domain-containing 50</fullName>
    </submittedName>
</protein>
<feature type="non-terminal residue" evidence="5">
    <location>
        <position position="1"/>
    </location>
</feature>
<accession>A0A7D9E0J9</accession>
<evidence type="ECO:0000256" key="2">
    <source>
        <dbReference type="ARBA" id="ARBA00023043"/>
    </source>
</evidence>
<keyword evidence="1" id="KW-0677">Repeat</keyword>
<gene>
    <name evidence="5" type="ORF">PACLA_8A073559</name>
</gene>
<evidence type="ECO:0000313" key="6">
    <source>
        <dbReference type="Proteomes" id="UP001152795"/>
    </source>
</evidence>
<dbReference type="InterPro" id="IPR027417">
    <property type="entry name" value="P-loop_NTPase"/>
</dbReference>
<name>A0A7D9E0J9_PARCT</name>
<dbReference type="Pfam" id="PF12796">
    <property type="entry name" value="Ank_2"/>
    <property type="match status" value="2"/>
</dbReference>
<reference evidence="5" key="1">
    <citation type="submission" date="2020-04" db="EMBL/GenBank/DDBJ databases">
        <authorList>
            <person name="Alioto T."/>
            <person name="Alioto T."/>
            <person name="Gomez Garrido J."/>
        </authorList>
    </citation>
    <scope>NUCLEOTIDE SEQUENCE</scope>
    <source>
        <strain evidence="5">A484AB</strain>
    </source>
</reference>
<comment type="caution">
    <text evidence="5">The sequence shown here is derived from an EMBL/GenBank/DDBJ whole genome shotgun (WGS) entry which is preliminary data.</text>
</comment>
<dbReference type="InterPro" id="IPR058056">
    <property type="entry name" value="WH_TANC1/2"/>
</dbReference>
<evidence type="ECO:0000259" key="3">
    <source>
        <dbReference type="Pfam" id="PF24883"/>
    </source>
</evidence>
<feature type="domain" description="TANC1/2-like winged helix" evidence="4">
    <location>
        <begin position="706"/>
        <end position="827"/>
    </location>
</feature>
<evidence type="ECO:0000313" key="5">
    <source>
        <dbReference type="EMBL" id="CAB3998758.1"/>
    </source>
</evidence>
<dbReference type="Pfam" id="PF00023">
    <property type="entry name" value="Ank"/>
    <property type="match status" value="1"/>
</dbReference>
<dbReference type="PANTHER" id="PTHR24198:SF165">
    <property type="entry name" value="ANKYRIN REPEAT-CONTAINING PROTEIN-RELATED"/>
    <property type="match status" value="1"/>
</dbReference>
<dbReference type="PROSITE" id="PS50297">
    <property type="entry name" value="ANK_REP_REGION"/>
    <property type="match status" value="3"/>
</dbReference>
<organism evidence="5 6">
    <name type="scientific">Paramuricea clavata</name>
    <name type="common">Red gorgonian</name>
    <name type="synonym">Violescent sea-whip</name>
    <dbReference type="NCBI Taxonomy" id="317549"/>
    <lineage>
        <taxon>Eukaryota</taxon>
        <taxon>Metazoa</taxon>
        <taxon>Cnidaria</taxon>
        <taxon>Anthozoa</taxon>
        <taxon>Octocorallia</taxon>
        <taxon>Malacalcyonacea</taxon>
        <taxon>Plexauridae</taxon>
        <taxon>Paramuricea</taxon>
    </lineage>
</organism>
<evidence type="ECO:0000259" key="4">
    <source>
        <dbReference type="Pfam" id="PF25521"/>
    </source>
</evidence>
<proteinExistence type="predicted"/>